<reference evidence="1 2" key="1">
    <citation type="journal article" date="2019" name="Sci. Rep.">
        <title>Orb-weaving spider Araneus ventricosus genome elucidates the spidroin gene catalogue.</title>
        <authorList>
            <person name="Kono N."/>
            <person name="Nakamura H."/>
            <person name="Ohtoshi R."/>
            <person name="Moran D.A.P."/>
            <person name="Shinohara A."/>
            <person name="Yoshida Y."/>
            <person name="Fujiwara M."/>
            <person name="Mori M."/>
            <person name="Tomita M."/>
            <person name="Arakawa K."/>
        </authorList>
    </citation>
    <scope>NUCLEOTIDE SEQUENCE [LARGE SCALE GENOMIC DNA]</scope>
</reference>
<accession>A0A4Y2JID3</accession>
<organism evidence="1 2">
    <name type="scientific">Araneus ventricosus</name>
    <name type="common">Orbweaver spider</name>
    <name type="synonym">Epeira ventricosa</name>
    <dbReference type="NCBI Taxonomy" id="182803"/>
    <lineage>
        <taxon>Eukaryota</taxon>
        <taxon>Metazoa</taxon>
        <taxon>Ecdysozoa</taxon>
        <taxon>Arthropoda</taxon>
        <taxon>Chelicerata</taxon>
        <taxon>Arachnida</taxon>
        <taxon>Araneae</taxon>
        <taxon>Araneomorphae</taxon>
        <taxon>Entelegynae</taxon>
        <taxon>Araneoidea</taxon>
        <taxon>Araneidae</taxon>
        <taxon>Araneus</taxon>
    </lineage>
</organism>
<sequence>MAIQLQCEKIVDGMGWLVWDLLAQEPNLTMLRQTYGESTEYGGWMGWDWITKGNSETYNVAVSKMPCSRARAKRNRNLLSKDQQYLLDVSNAITLGQCPEDLANRDPGRLLHSSCLTAVNRVL</sequence>
<comment type="caution">
    <text evidence="1">The sequence shown here is derived from an EMBL/GenBank/DDBJ whole genome shotgun (WGS) entry which is preliminary data.</text>
</comment>
<dbReference type="EMBL" id="BGPR01110773">
    <property type="protein sequence ID" value="GBM90093.1"/>
    <property type="molecule type" value="Genomic_DNA"/>
</dbReference>
<proteinExistence type="predicted"/>
<gene>
    <name evidence="1" type="ORF">AVEN_150014_1</name>
</gene>
<protein>
    <submittedName>
        <fullName evidence="1">Uncharacterized protein</fullName>
    </submittedName>
</protein>
<feature type="non-terminal residue" evidence="1">
    <location>
        <position position="123"/>
    </location>
</feature>
<name>A0A4Y2JID3_ARAVE</name>
<dbReference type="AlphaFoldDB" id="A0A4Y2JID3"/>
<keyword evidence="2" id="KW-1185">Reference proteome</keyword>
<evidence type="ECO:0000313" key="2">
    <source>
        <dbReference type="Proteomes" id="UP000499080"/>
    </source>
</evidence>
<evidence type="ECO:0000313" key="1">
    <source>
        <dbReference type="EMBL" id="GBM90093.1"/>
    </source>
</evidence>
<dbReference type="Proteomes" id="UP000499080">
    <property type="component" value="Unassembled WGS sequence"/>
</dbReference>